<dbReference type="InterPro" id="IPR010502">
    <property type="entry name" value="Carb-bd_dom_fam9"/>
</dbReference>
<dbReference type="Pfam" id="PF06452">
    <property type="entry name" value="CBM9_1"/>
    <property type="match status" value="1"/>
</dbReference>
<accession>A0A3S9P0E6</accession>
<sequence length="361" mass="42738">MRLLSTLFILTFFSPSYGQEYPTPESYLCYKSTKPINVDGIIDEKDWQKAEWTDLFVDIEGDKKPLPKYKTRAKMLWDDEYLYISAELHEPNLWSTITERDAVIYHDNDFEVFINPNPSSQMYYEFEMNLLNTVWDLIMTKPYRDGGSYMNSWHIDGLKSAVKMYGTLNDPSDVDEKWTLEIAFPWKVIGQEKPTLIYPKEGKRWRINFSRVNWDLDVENGKYVKHIDPDTGKPAAEYNWVWSAQGEIAMHMPEQWGYIQFTENKVGNKKKIDVSETEGERLHRQLFDIYRLQKKYWYEHRVYAKTFDELGWKTIMKYNSEELQPELNQVAGGFEVVLTVPQEDKIYVVRHDSSSDVISIK</sequence>
<feature type="domain" description="Carbohydrate-binding" evidence="1">
    <location>
        <begin position="38"/>
        <end position="189"/>
    </location>
</feature>
<dbReference type="GO" id="GO:0004553">
    <property type="term" value="F:hydrolase activity, hydrolyzing O-glycosyl compounds"/>
    <property type="evidence" value="ECO:0007669"/>
    <property type="project" value="InterPro"/>
</dbReference>
<evidence type="ECO:0000313" key="3">
    <source>
        <dbReference type="Proteomes" id="UP000267268"/>
    </source>
</evidence>
<dbReference type="SUPFAM" id="SSF49344">
    <property type="entry name" value="CBD9-like"/>
    <property type="match status" value="1"/>
</dbReference>
<dbReference type="KEGG" id="fll:EI427_05055"/>
<proteinExistence type="predicted"/>
<dbReference type="OrthoDB" id="9786766at2"/>
<reference evidence="2 3" key="1">
    <citation type="submission" date="2018-12" db="EMBL/GenBank/DDBJ databases">
        <title>Flammeovirga pectinis sp. nov., isolated from the gut of the Korean scallop, Patinopecten yessoensis.</title>
        <authorList>
            <person name="Bae J.-W."/>
            <person name="Jeong Y.-S."/>
            <person name="Kang W."/>
        </authorList>
    </citation>
    <scope>NUCLEOTIDE SEQUENCE [LARGE SCALE GENOMIC DNA]</scope>
    <source>
        <strain evidence="2 3">L12M1</strain>
    </source>
</reference>
<dbReference type="CDD" id="cd09620">
    <property type="entry name" value="CBM9_like_3"/>
    <property type="match status" value="1"/>
</dbReference>
<dbReference type="Gene3D" id="2.60.40.1190">
    <property type="match status" value="1"/>
</dbReference>
<dbReference type="PANTHER" id="PTHR35532">
    <property type="entry name" value="SIMILAR TO POLYHYDROXYALKANOATE DEPOLYMERASE"/>
    <property type="match status" value="1"/>
</dbReference>
<dbReference type="GO" id="GO:0016052">
    <property type="term" value="P:carbohydrate catabolic process"/>
    <property type="evidence" value="ECO:0007669"/>
    <property type="project" value="InterPro"/>
</dbReference>
<dbReference type="AlphaFoldDB" id="A0A3S9P0E6"/>
<dbReference type="GO" id="GO:0030246">
    <property type="term" value="F:carbohydrate binding"/>
    <property type="evidence" value="ECO:0007669"/>
    <property type="project" value="InterPro"/>
</dbReference>
<evidence type="ECO:0000259" key="1">
    <source>
        <dbReference type="Pfam" id="PF06452"/>
    </source>
</evidence>
<evidence type="ECO:0000313" key="2">
    <source>
        <dbReference type="EMBL" id="AZQ61620.1"/>
    </source>
</evidence>
<dbReference type="EMBL" id="CP034562">
    <property type="protein sequence ID" value="AZQ61620.1"/>
    <property type="molecule type" value="Genomic_DNA"/>
</dbReference>
<keyword evidence="3" id="KW-1185">Reference proteome</keyword>
<name>A0A3S9P0E6_9BACT</name>
<dbReference type="RefSeq" id="WP_126612291.1">
    <property type="nucleotide sequence ID" value="NZ_CP034562.1"/>
</dbReference>
<gene>
    <name evidence="2" type="ORF">EI427_05055</name>
</gene>
<dbReference type="PANTHER" id="PTHR35532:SF5">
    <property type="entry name" value="CARBOHYDRATE-BINDING DOMAIN-CONTAINING PROTEIN"/>
    <property type="match status" value="1"/>
</dbReference>
<protein>
    <submittedName>
        <fullName evidence="2">Carbohydrate-binding family 9-like protein</fullName>
    </submittedName>
</protein>
<organism evidence="2 3">
    <name type="scientific">Flammeovirga pectinis</name>
    <dbReference type="NCBI Taxonomy" id="2494373"/>
    <lineage>
        <taxon>Bacteria</taxon>
        <taxon>Pseudomonadati</taxon>
        <taxon>Bacteroidota</taxon>
        <taxon>Cytophagia</taxon>
        <taxon>Cytophagales</taxon>
        <taxon>Flammeovirgaceae</taxon>
        <taxon>Flammeovirga</taxon>
    </lineage>
</organism>
<dbReference type="Proteomes" id="UP000267268">
    <property type="component" value="Chromosome 1"/>
</dbReference>